<dbReference type="KEGG" id="ncr:NCU11134"/>
<protein>
    <submittedName>
        <fullName evidence="2">Uncharacterized protein</fullName>
    </submittedName>
</protein>
<organism evidence="2 3">
    <name type="scientific">Neurospora crassa (strain ATCC 24698 / 74-OR23-1A / CBS 708.71 / DSM 1257 / FGSC 987)</name>
    <dbReference type="NCBI Taxonomy" id="367110"/>
    <lineage>
        <taxon>Eukaryota</taxon>
        <taxon>Fungi</taxon>
        <taxon>Dikarya</taxon>
        <taxon>Ascomycota</taxon>
        <taxon>Pezizomycotina</taxon>
        <taxon>Sordariomycetes</taxon>
        <taxon>Sordariomycetidae</taxon>
        <taxon>Sordariales</taxon>
        <taxon>Sordariaceae</taxon>
        <taxon>Neurospora</taxon>
    </lineage>
</organism>
<dbReference type="RefSeq" id="XP_001727977.1">
    <property type="nucleotide sequence ID" value="XM_001727925.1"/>
</dbReference>
<feature type="region of interest" description="Disordered" evidence="1">
    <location>
        <begin position="133"/>
        <end position="157"/>
    </location>
</feature>
<evidence type="ECO:0000313" key="2">
    <source>
        <dbReference type="EMBL" id="EDO64886.1"/>
    </source>
</evidence>
<evidence type="ECO:0000256" key="1">
    <source>
        <dbReference type="SAM" id="MobiDB-lite"/>
    </source>
</evidence>
<dbReference type="VEuPathDB" id="FungiDB:NCU11134"/>
<gene>
    <name evidence="2" type="ORF">NCU11134</name>
</gene>
<dbReference type="OMA" id="KICPEPQ"/>
<dbReference type="EMBL" id="CM002236">
    <property type="protein sequence ID" value="EDO64886.1"/>
    <property type="molecule type" value="Genomic_DNA"/>
</dbReference>
<dbReference type="OrthoDB" id="10292216at2759"/>
<reference evidence="2 3" key="1">
    <citation type="journal article" date="2003" name="Nature">
        <title>The genome sequence of the filamentous fungus Neurospora crassa.</title>
        <authorList>
            <person name="Galagan J.E."/>
            <person name="Calvo S.E."/>
            <person name="Borkovich K.A."/>
            <person name="Selker E.U."/>
            <person name="Read N.D."/>
            <person name="Jaffe D."/>
            <person name="FitzHugh W."/>
            <person name="Ma L.J."/>
            <person name="Smirnov S."/>
            <person name="Purcell S."/>
            <person name="Rehman B."/>
            <person name="Elkins T."/>
            <person name="Engels R."/>
            <person name="Wang S."/>
            <person name="Nielsen C.B."/>
            <person name="Butler J."/>
            <person name="Endrizzi M."/>
            <person name="Qui D."/>
            <person name="Ianakiev P."/>
            <person name="Bell-Pedersen D."/>
            <person name="Nelson M.A."/>
            <person name="Werner-Washburne M."/>
            <person name="Selitrennikoff C.P."/>
            <person name="Kinsey J.A."/>
            <person name="Braun E.L."/>
            <person name="Zelter A."/>
            <person name="Schulte U."/>
            <person name="Kothe G.O."/>
            <person name="Jedd G."/>
            <person name="Mewes W."/>
            <person name="Staben C."/>
            <person name="Marcotte E."/>
            <person name="Greenberg D."/>
            <person name="Roy A."/>
            <person name="Foley K."/>
            <person name="Naylor J."/>
            <person name="Stange-Thomann N."/>
            <person name="Barrett R."/>
            <person name="Gnerre S."/>
            <person name="Kamal M."/>
            <person name="Kamvysselis M."/>
            <person name="Mauceli E."/>
            <person name="Bielke C."/>
            <person name="Rudd S."/>
            <person name="Frishman D."/>
            <person name="Krystofova S."/>
            <person name="Rasmussen C."/>
            <person name="Metzenberg R.L."/>
            <person name="Perkins D.D."/>
            <person name="Kroken S."/>
            <person name="Cogoni C."/>
            <person name="Macino G."/>
            <person name="Catcheside D."/>
            <person name="Li W."/>
            <person name="Pratt R.J."/>
            <person name="Osmani S.A."/>
            <person name="DeSouza C.P."/>
            <person name="Glass L."/>
            <person name="Orbach M.J."/>
            <person name="Berglund J.A."/>
            <person name="Voelker R."/>
            <person name="Yarden O."/>
            <person name="Plamann M."/>
            <person name="Seiler S."/>
            <person name="Dunlap J."/>
            <person name="Radford A."/>
            <person name="Aramayo R."/>
            <person name="Natvig D.O."/>
            <person name="Alex L.A."/>
            <person name="Mannhaupt G."/>
            <person name="Ebbole D.J."/>
            <person name="Freitag M."/>
            <person name="Paulsen I."/>
            <person name="Sachs M.S."/>
            <person name="Lander E.S."/>
            <person name="Nusbaum C."/>
            <person name="Birren B."/>
        </authorList>
    </citation>
    <scope>NUCLEOTIDE SEQUENCE [LARGE SCALE GENOMIC DNA]</scope>
    <source>
        <strain evidence="3">ATCC 24698 / 74-OR23-1A / CBS 708.71 / DSM 1257 / FGSC 987</strain>
    </source>
</reference>
<name>A7UXG3_NEUCR</name>
<dbReference type="Proteomes" id="UP000001805">
    <property type="component" value="Chromosome 1, Linkage Group I"/>
</dbReference>
<dbReference type="PaxDb" id="5141-EFNCRP00000009696"/>
<dbReference type="HOGENOM" id="CLU_1678400_0_0_1"/>
<accession>A7UXG3</accession>
<dbReference type="AlphaFoldDB" id="A7UXG3"/>
<dbReference type="GeneID" id="5847002"/>
<sequence>MVVQAPMLQEPSLVPRVRGNVGMSVKDGPNPGKMMIFNTSRFLVLIWQEVGAAAVSRKVVASRERNDQAIVVVEPLMTDGALFTRRGLPRSSRNQLFLLRAAPEISKRNADDAKPMGLWLVFLDTLTTDTQYGPTRASFGSPGTRKICPEPQPPQRH</sequence>
<dbReference type="InParanoid" id="A7UXG3"/>
<evidence type="ECO:0000313" key="3">
    <source>
        <dbReference type="Proteomes" id="UP000001805"/>
    </source>
</evidence>
<keyword evidence="3" id="KW-1185">Reference proteome</keyword>
<proteinExistence type="predicted"/>